<protein>
    <submittedName>
        <fullName evidence="2">Uncharacterized protein</fullName>
    </submittedName>
</protein>
<dbReference type="EMBL" id="BGPR01018291">
    <property type="protein sequence ID" value="GBN78747.1"/>
    <property type="molecule type" value="Genomic_DNA"/>
</dbReference>
<evidence type="ECO:0000256" key="1">
    <source>
        <dbReference type="SAM" id="MobiDB-lite"/>
    </source>
</evidence>
<proteinExistence type="predicted"/>
<keyword evidence="3" id="KW-1185">Reference proteome</keyword>
<evidence type="ECO:0000313" key="2">
    <source>
        <dbReference type="EMBL" id="GBN78747.1"/>
    </source>
</evidence>
<accession>A0A4Y2RSD9</accession>
<reference evidence="2 3" key="1">
    <citation type="journal article" date="2019" name="Sci. Rep.">
        <title>Orb-weaving spider Araneus ventricosus genome elucidates the spidroin gene catalogue.</title>
        <authorList>
            <person name="Kono N."/>
            <person name="Nakamura H."/>
            <person name="Ohtoshi R."/>
            <person name="Moran D.A.P."/>
            <person name="Shinohara A."/>
            <person name="Yoshida Y."/>
            <person name="Fujiwara M."/>
            <person name="Mori M."/>
            <person name="Tomita M."/>
            <person name="Arakawa K."/>
        </authorList>
    </citation>
    <scope>NUCLEOTIDE SEQUENCE [LARGE SCALE GENOMIC DNA]</scope>
</reference>
<name>A0A4Y2RSD9_ARAVE</name>
<feature type="region of interest" description="Disordered" evidence="1">
    <location>
        <begin position="17"/>
        <end position="39"/>
    </location>
</feature>
<feature type="compositionally biased region" description="Basic and acidic residues" evidence="1">
    <location>
        <begin position="19"/>
        <end position="35"/>
    </location>
</feature>
<sequence length="101" mass="11844">MGSQTKRWTVHWSGVFRNSTDKTSRGDRTHQDKQLLESNMGSQTKRWTVHWTVVFRNSTDKFLGMIVHIKTKSFCNRTWGRKRKGGPFIGQWCSEIPPTNF</sequence>
<dbReference type="Proteomes" id="UP000499080">
    <property type="component" value="Unassembled WGS sequence"/>
</dbReference>
<comment type="caution">
    <text evidence="2">The sequence shown here is derived from an EMBL/GenBank/DDBJ whole genome shotgun (WGS) entry which is preliminary data.</text>
</comment>
<evidence type="ECO:0000313" key="3">
    <source>
        <dbReference type="Proteomes" id="UP000499080"/>
    </source>
</evidence>
<gene>
    <name evidence="2" type="ORF">AVEN_184877_1</name>
</gene>
<organism evidence="2 3">
    <name type="scientific">Araneus ventricosus</name>
    <name type="common">Orbweaver spider</name>
    <name type="synonym">Epeira ventricosa</name>
    <dbReference type="NCBI Taxonomy" id="182803"/>
    <lineage>
        <taxon>Eukaryota</taxon>
        <taxon>Metazoa</taxon>
        <taxon>Ecdysozoa</taxon>
        <taxon>Arthropoda</taxon>
        <taxon>Chelicerata</taxon>
        <taxon>Arachnida</taxon>
        <taxon>Araneae</taxon>
        <taxon>Araneomorphae</taxon>
        <taxon>Entelegynae</taxon>
        <taxon>Araneoidea</taxon>
        <taxon>Araneidae</taxon>
        <taxon>Araneus</taxon>
    </lineage>
</organism>
<dbReference type="AlphaFoldDB" id="A0A4Y2RSD9"/>